<dbReference type="GeneID" id="79270919"/>
<feature type="transmembrane region" description="Helical" evidence="1">
    <location>
        <begin position="23"/>
        <end position="41"/>
    </location>
</feature>
<feature type="transmembrane region" description="Helical" evidence="1">
    <location>
        <begin position="140"/>
        <end position="162"/>
    </location>
</feature>
<gene>
    <name evidence="2" type="ORF">ACFQKD_12680</name>
</gene>
<dbReference type="EMBL" id="JBHTAG010000003">
    <property type="protein sequence ID" value="MFC7098158.1"/>
    <property type="molecule type" value="Genomic_DNA"/>
</dbReference>
<keyword evidence="1" id="KW-1133">Transmembrane helix</keyword>
<evidence type="ECO:0000313" key="2">
    <source>
        <dbReference type="EMBL" id="MFC7098158.1"/>
    </source>
</evidence>
<keyword evidence="1" id="KW-0812">Transmembrane</keyword>
<keyword evidence="3" id="KW-1185">Reference proteome</keyword>
<evidence type="ECO:0000256" key="1">
    <source>
        <dbReference type="SAM" id="Phobius"/>
    </source>
</evidence>
<sequence length="280" mass="27691">MHPLASAFPAPLVLPAGFALPPLPYLLALALALAGVALGLWRRDPAFDGRHVLALVPWMCVGAAGHVLYATGALPSVLVPLFGAPAAYLTTGAVAGATWLAALSTDRDDSALLAGVGVVALVPTVGGVLGYGVANGTLSPVLPGVGLVAGALLGLVTGLLLYRLGDDVAVAGAAGLLAVVAHGVDGVTTAVGVDLLGFGERTPASRLILEFAADLPTAATLGAGWLFVLVKLGVACVVVAAVAPTVREEPRYGYALLAVVTAVGLGPGVHNALLFAVTSV</sequence>
<dbReference type="PANTHER" id="PTHR40700:SF1">
    <property type="entry name" value="DUF63 DOMAIN-CONTAINING PROTEIN"/>
    <property type="match status" value="1"/>
</dbReference>
<comment type="caution">
    <text evidence="2">The sequence shown here is derived from an EMBL/GenBank/DDBJ whole genome shotgun (WGS) entry which is preliminary data.</text>
</comment>
<reference evidence="2 3" key="1">
    <citation type="journal article" date="2019" name="Int. J. Syst. Evol. Microbiol.">
        <title>The Global Catalogue of Microorganisms (GCM) 10K type strain sequencing project: providing services to taxonomists for standard genome sequencing and annotation.</title>
        <authorList>
            <consortium name="The Broad Institute Genomics Platform"/>
            <consortium name="The Broad Institute Genome Sequencing Center for Infectious Disease"/>
            <person name="Wu L."/>
            <person name="Ma J."/>
        </authorList>
    </citation>
    <scope>NUCLEOTIDE SEQUENCE [LARGE SCALE GENOMIC DNA]</scope>
    <source>
        <strain evidence="2 3">DT55</strain>
    </source>
</reference>
<dbReference type="PANTHER" id="PTHR40700">
    <property type="entry name" value="HYPOTHETICAL MEMBRANE PROTEIN, CONSERVED, DUF63 FAMILY"/>
    <property type="match status" value="1"/>
</dbReference>
<feature type="transmembrane region" description="Helical" evidence="1">
    <location>
        <begin position="112"/>
        <end position="134"/>
    </location>
</feature>
<feature type="transmembrane region" description="Helical" evidence="1">
    <location>
        <begin position="218"/>
        <end position="242"/>
    </location>
</feature>
<dbReference type="InterPro" id="IPR002749">
    <property type="entry name" value="DUF63"/>
</dbReference>
<evidence type="ECO:0000313" key="3">
    <source>
        <dbReference type="Proteomes" id="UP001596388"/>
    </source>
</evidence>
<feature type="transmembrane region" description="Helical" evidence="1">
    <location>
        <begin position="174"/>
        <end position="198"/>
    </location>
</feature>
<feature type="transmembrane region" description="Helical" evidence="1">
    <location>
        <begin position="254"/>
        <end position="277"/>
    </location>
</feature>
<organism evidence="2 3">
    <name type="scientific">Halobaculum marinum</name>
    <dbReference type="NCBI Taxonomy" id="3031996"/>
    <lineage>
        <taxon>Archaea</taxon>
        <taxon>Methanobacteriati</taxon>
        <taxon>Methanobacteriota</taxon>
        <taxon>Stenosarchaea group</taxon>
        <taxon>Halobacteria</taxon>
        <taxon>Halobacteriales</taxon>
        <taxon>Haloferacaceae</taxon>
        <taxon>Halobaculum</taxon>
    </lineage>
</organism>
<dbReference type="Pfam" id="PF01889">
    <property type="entry name" value="DUF63"/>
    <property type="match status" value="1"/>
</dbReference>
<dbReference type="Proteomes" id="UP001596388">
    <property type="component" value="Unassembled WGS sequence"/>
</dbReference>
<feature type="transmembrane region" description="Helical" evidence="1">
    <location>
        <begin position="53"/>
        <end position="71"/>
    </location>
</feature>
<dbReference type="RefSeq" id="WP_276237344.1">
    <property type="nucleotide sequence ID" value="NZ_CP119989.1"/>
</dbReference>
<proteinExistence type="predicted"/>
<keyword evidence="1" id="KW-0472">Membrane</keyword>
<accession>A0ABD5X1T1</accession>
<name>A0ABD5X1T1_9EURY</name>
<feature type="transmembrane region" description="Helical" evidence="1">
    <location>
        <begin position="77"/>
        <end position="100"/>
    </location>
</feature>
<protein>
    <submittedName>
        <fullName evidence="2">DUF63 family protein</fullName>
    </submittedName>
</protein>
<dbReference type="AlphaFoldDB" id="A0ABD5X1T1"/>